<dbReference type="InterPro" id="IPR029044">
    <property type="entry name" value="Nucleotide-diphossugar_trans"/>
</dbReference>
<dbReference type="AlphaFoldDB" id="A0A1E2RZV9"/>
<keyword evidence="5" id="KW-1185">Reference proteome</keyword>
<proteinExistence type="predicted"/>
<dbReference type="PANTHER" id="PTHR43584:SF8">
    <property type="entry name" value="N-ACETYLMURAMATE ALPHA-1-PHOSPHATE URIDYLYLTRANSFERASE"/>
    <property type="match status" value="1"/>
</dbReference>
<evidence type="ECO:0000313" key="4">
    <source>
        <dbReference type="EMBL" id="ODA67777.1"/>
    </source>
</evidence>
<protein>
    <submittedName>
        <fullName evidence="4">D-glycero-alpha-D-manno-heptose 1-phosphate guanylyltransferase</fullName>
        <ecNumber evidence="4">2.7.7.71</ecNumber>
    </submittedName>
</protein>
<dbReference type="SUPFAM" id="SSF53448">
    <property type="entry name" value="Nucleotide-diphospho-sugar transferases"/>
    <property type="match status" value="1"/>
</dbReference>
<sequence length="240" mass="25496">MTSVPNAMVLAAGLGTRMRPLSDSRPKPLVPVAGKALIDYVLDGLAASGVRRAVVNVHYLADIIEDHLKARQGGPDIAISDERDVLLDTGGGVKKALPTLGEGPFFIHNSDALWRENGRSALNALAALWDPSRMDALLLLAERETSLGYPGKGDFFLDDDGRLTRRGDAPLAPLVFAGVSLCDARLFEGAPNGAFSLNVLWDRALEAGRLYGTALDGEWMHIGTPDAVAQAEARLEDSGG</sequence>
<organism evidence="4 5">
    <name type="scientific">Methyloligella halotolerans</name>
    <dbReference type="NCBI Taxonomy" id="1177755"/>
    <lineage>
        <taxon>Bacteria</taxon>
        <taxon>Pseudomonadati</taxon>
        <taxon>Pseudomonadota</taxon>
        <taxon>Alphaproteobacteria</taxon>
        <taxon>Hyphomicrobiales</taxon>
        <taxon>Hyphomicrobiaceae</taxon>
        <taxon>Methyloligella</taxon>
    </lineage>
</organism>
<comment type="caution">
    <text evidence="4">The sequence shown here is derived from an EMBL/GenBank/DDBJ whole genome shotgun (WGS) entry which is preliminary data.</text>
</comment>
<keyword evidence="1 4" id="KW-0808">Transferase</keyword>
<dbReference type="EC" id="2.7.7.71" evidence="4"/>
<evidence type="ECO:0000313" key="5">
    <source>
        <dbReference type="Proteomes" id="UP000095087"/>
    </source>
</evidence>
<dbReference type="PANTHER" id="PTHR43584">
    <property type="entry name" value="NUCLEOTIDYL TRANSFERASE"/>
    <property type="match status" value="1"/>
</dbReference>
<evidence type="ECO:0000256" key="2">
    <source>
        <dbReference type="ARBA" id="ARBA00022695"/>
    </source>
</evidence>
<dbReference type="CDD" id="cd06422">
    <property type="entry name" value="NTP_transferase_like_1"/>
    <property type="match status" value="1"/>
</dbReference>
<dbReference type="Pfam" id="PF00483">
    <property type="entry name" value="NTP_transferase"/>
    <property type="match status" value="1"/>
</dbReference>
<gene>
    <name evidence="4" type="ORF">A7A08_00941</name>
</gene>
<feature type="domain" description="Nucleotidyl transferase" evidence="3">
    <location>
        <begin position="7"/>
        <end position="124"/>
    </location>
</feature>
<dbReference type="InterPro" id="IPR005835">
    <property type="entry name" value="NTP_transferase_dom"/>
</dbReference>
<name>A0A1E2RZV9_9HYPH</name>
<accession>A0A1E2RZV9</accession>
<dbReference type="EMBL" id="MASI01000002">
    <property type="protein sequence ID" value="ODA67777.1"/>
    <property type="molecule type" value="Genomic_DNA"/>
</dbReference>
<dbReference type="PATRIC" id="fig|1177755.3.peg.945"/>
<keyword evidence="2 4" id="KW-0548">Nucleotidyltransferase</keyword>
<dbReference type="InterPro" id="IPR050065">
    <property type="entry name" value="GlmU-like"/>
</dbReference>
<dbReference type="Gene3D" id="3.90.550.10">
    <property type="entry name" value="Spore Coat Polysaccharide Biosynthesis Protein SpsA, Chain A"/>
    <property type="match status" value="1"/>
</dbReference>
<reference evidence="4 5" key="1">
    <citation type="submission" date="2016-07" db="EMBL/GenBank/DDBJ databases">
        <title>Draft genome sequence of Methyloligella halotolerans C2T (VKM B-2706T=CCUG 61687T=DSM 25045T), a halotolerant polyhydroxybutyrate accumulating methylotroph.</title>
        <authorList>
            <person name="Vasilenko O.V."/>
            <person name="Doronina N.V."/>
            <person name="Poroshina M.N."/>
            <person name="Tarlachkov S.V."/>
            <person name="Trotsenko Y.A."/>
        </authorList>
    </citation>
    <scope>NUCLEOTIDE SEQUENCE [LARGE SCALE GENOMIC DNA]</scope>
    <source>
        <strain evidence="4 5">VKM B-2706</strain>
    </source>
</reference>
<dbReference type="Proteomes" id="UP000095087">
    <property type="component" value="Unassembled WGS sequence"/>
</dbReference>
<dbReference type="GO" id="GO:0016779">
    <property type="term" value="F:nucleotidyltransferase activity"/>
    <property type="evidence" value="ECO:0007669"/>
    <property type="project" value="UniProtKB-KW"/>
</dbReference>
<dbReference type="STRING" id="1177755.A7A08_00941"/>
<evidence type="ECO:0000259" key="3">
    <source>
        <dbReference type="Pfam" id="PF00483"/>
    </source>
</evidence>
<evidence type="ECO:0000256" key="1">
    <source>
        <dbReference type="ARBA" id="ARBA00022679"/>
    </source>
</evidence>